<name>A8XFC6_CAEBR</name>
<reference evidence="10 11" key="2">
    <citation type="journal article" date="2011" name="PLoS Genet.">
        <title>Caenorhabditis briggsae recombinant inbred line genotypes reveal inter-strain incompatibility and the evolution of recombination.</title>
        <authorList>
            <person name="Ross J.A."/>
            <person name="Koboldt D.C."/>
            <person name="Staisch J.E."/>
            <person name="Chamberlin H.M."/>
            <person name="Gupta B.P."/>
            <person name="Miller R.D."/>
            <person name="Baird S.E."/>
            <person name="Haag E.S."/>
        </authorList>
    </citation>
    <scope>NUCLEOTIDE SEQUENCE [LARGE SCALE GENOMIC DNA]</scope>
    <source>
        <strain evidence="10 11">AF16</strain>
    </source>
</reference>
<protein>
    <submittedName>
        <fullName evidence="10">Protein CBR-GEI-11</fullName>
    </submittedName>
</protein>
<dbReference type="eggNOG" id="KOG0049">
    <property type="taxonomic scope" value="Eukaryota"/>
</dbReference>
<feature type="domain" description="Myb-like" evidence="7">
    <location>
        <begin position="247"/>
        <end position="299"/>
    </location>
</feature>
<dbReference type="GO" id="GO:0019185">
    <property type="term" value="C:snRNA-activating protein complex"/>
    <property type="evidence" value="ECO:0000318"/>
    <property type="project" value="GO_Central"/>
</dbReference>
<keyword evidence="5" id="KW-0539">Nucleus</keyword>
<dbReference type="GO" id="GO:0042796">
    <property type="term" value="P:snRNA transcription by RNA polymerase III"/>
    <property type="evidence" value="ECO:0000318"/>
    <property type="project" value="GO_Central"/>
</dbReference>
<evidence type="ECO:0000256" key="4">
    <source>
        <dbReference type="ARBA" id="ARBA00023163"/>
    </source>
</evidence>
<evidence type="ECO:0000259" key="7">
    <source>
        <dbReference type="PROSITE" id="PS50090"/>
    </source>
</evidence>
<evidence type="ECO:0000256" key="2">
    <source>
        <dbReference type="ARBA" id="ARBA00023015"/>
    </source>
</evidence>
<dbReference type="GO" id="GO:0001006">
    <property type="term" value="F:RNA polymerase III type 3 promoter sequence-specific DNA binding"/>
    <property type="evidence" value="ECO:0000318"/>
    <property type="project" value="GO_Central"/>
</dbReference>
<dbReference type="PANTHER" id="PTHR46621">
    <property type="entry name" value="SNRNA-ACTIVATING PROTEIN COMPLEX SUBUNIT 4"/>
    <property type="match status" value="1"/>
</dbReference>
<keyword evidence="3" id="KW-0238">DNA-binding</keyword>
<dbReference type="Proteomes" id="UP000008549">
    <property type="component" value="Unassembled WGS sequence"/>
</dbReference>
<dbReference type="FunCoup" id="A8XFC6">
    <property type="interactions" value="125"/>
</dbReference>
<organism evidence="10 11">
    <name type="scientific">Caenorhabditis briggsae</name>
    <dbReference type="NCBI Taxonomy" id="6238"/>
    <lineage>
        <taxon>Eukaryota</taxon>
        <taxon>Metazoa</taxon>
        <taxon>Ecdysozoa</taxon>
        <taxon>Nematoda</taxon>
        <taxon>Chromadorea</taxon>
        <taxon>Rhabditida</taxon>
        <taxon>Rhabditina</taxon>
        <taxon>Rhabditomorpha</taxon>
        <taxon>Rhabditoidea</taxon>
        <taxon>Rhabditidae</taxon>
        <taxon>Peloderinae</taxon>
        <taxon>Caenorhabditis</taxon>
    </lineage>
</organism>
<evidence type="ECO:0000256" key="5">
    <source>
        <dbReference type="ARBA" id="ARBA00023242"/>
    </source>
</evidence>
<keyword evidence="2" id="KW-0805">Transcription regulation</keyword>
<dbReference type="PROSITE" id="PS50090">
    <property type="entry name" value="MYB_LIKE"/>
    <property type="match status" value="4"/>
</dbReference>
<gene>
    <name evidence="12" type="primary">snpc-4</name>
    <name evidence="10" type="synonym">Cbr-gei-11</name>
    <name evidence="12" type="ORF">CBG12402</name>
    <name evidence="10" type="ORF">CBG_12402</name>
</gene>
<evidence type="ECO:0000256" key="6">
    <source>
        <dbReference type="SAM" id="MobiDB-lite"/>
    </source>
</evidence>
<dbReference type="GO" id="GO:0042795">
    <property type="term" value="P:snRNA transcription by RNA polymerase II"/>
    <property type="evidence" value="ECO:0000318"/>
    <property type="project" value="GO_Central"/>
</dbReference>
<evidence type="ECO:0000256" key="1">
    <source>
        <dbReference type="ARBA" id="ARBA00004123"/>
    </source>
</evidence>
<feature type="domain" description="SANT" evidence="8">
    <location>
        <begin position="360"/>
        <end position="398"/>
    </location>
</feature>
<dbReference type="WormBase" id="CBG12402">
    <property type="protein sequence ID" value="CBP42487"/>
    <property type="gene ID" value="WBGene00033357"/>
    <property type="gene designation" value="Cbr-snpc-4"/>
</dbReference>
<feature type="domain" description="Myb-like" evidence="7">
    <location>
        <begin position="306"/>
        <end position="352"/>
    </location>
</feature>
<dbReference type="CDD" id="cd00167">
    <property type="entry name" value="SANT"/>
    <property type="match status" value="3"/>
</dbReference>
<evidence type="ECO:0000313" key="12">
    <source>
        <dbReference type="WormBase" id="CBG12402"/>
    </source>
</evidence>
<evidence type="ECO:0000259" key="9">
    <source>
        <dbReference type="PROSITE" id="PS51294"/>
    </source>
</evidence>
<feature type="region of interest" description="Disordered" evidence="6">
    <location>
        <begin position="831"/>
        <end position="851"/>
    </location>
</feature>
<keyword evidence="4" id="KW-0804">Transcription</keyword>
<sequence length="920" mass="106130">MSWEPRDDSGPSPSNAGVTQSSLYEIEDDGLTRGQQIDCSNLEDLLVYNETYSEIIDSSLALVEQQLIDNQMRQSQLKEEHRKYNRADITKRKVPVHLYMPPYFKDENGMCPPMSAEAREKQELKWFDPLMKEEKKWTPSEIRTLRTAVKESMVAHEVQPLCSRRDIIVSKLKNADITTTNKERRQWTMELEDVMRNIGYVKGKPEEEVLTASADYSVIPWNAVANVDFKGTRTEWAVRAKWCNELNPKWNRGPWPTEEVEKLKFLRESPKFVSWQMLALNLGTNRTSYQCMEKYKTDVSQHSKEWTQDEDTKLIALTKLTSINGHIQWDKVAQFMPGRTRQQVRTRFSHSLDSSVKHGRWSDQEDVLLISAISRYGAKDWAKVAQAVRNRNDSQCRERWMNVLNRSAHVNERFTLMEDDKLLYAIKIFGKGNWAKCQSILPRKTPKQLRRRYLQLIAAKLRLASGICNAIDAMKSGRRAPGEDELDQEDKEEAEKIPNAIMKEIYEKLAKDNPDVGETPEEFFKRSMSSKLRYAAARIRVLKSTPGYKAVENHINEIVKKHQNVDEIDKELKSSEILSSLRLSEVDIRYMLEKSKSMDRYYRARQFKKNVDQIGCRVRPVNIKIDPETLITYNPEDSESEKRMILVEGLCTVVRQHDHVEWGKKFWTEHRFEASRKAKNFAEKMVLDKSVEVADWAHRIGSKMFDSADIHCPAKTTLPPTTASVDMMRMVQKARAGLNRLAAEHFYPVDVSLEQQPTFTNEDREKLDESRRMNITLSEEVTNSTEYSLFYARMRTILLEPMRLQIARESVTDETKRLALCLSEDRAHEEESVAVNKKNRPQMPSNSVSVTPTSVARVLNTGMNIDTTGILAASDKNSSAKIQAKRNIRNTVDEVARRLSMRATPAKSHVSINSTDSGLD</sequence>
<dbReference type="PROSITE" id="PS51294">
    <property type="entry name" value="HTH_MYB"/>
    <property type="match status" value="2"/>
</dbReference>
<dbReference type="PROSITE" id="PS51293">
    <property type="entry name" value="SANT"/>
    <property type="match status" value="1"/>
</dbReference>
<dbReference type="GO" id="GO:0005634">
    <property type="term" value="C:nucleus"/>
    <property type="evidence" value="ECO:0007669"/>
    <property type="project" value="UniProtKB-SubCell"/>
</dbReference>
<proteinExistence type="predicted"/>
<evidence type="ECO:0000313" key="11">
    <source>
        <dbReference type="Proteomes" id="UP000008549"/>
    </source>
</evidence>
<dbReference type="Pfam" id="PF00249">
    <property type="entry name" value="Myb_DNA-binding"/>
    <property type="match status" value="3"/>
</dbReference>
<keyword evidence="11" id="KW-1185">Reference proteome</keyword>
<feature type="domain" description="Myb-like" evidence="7">
    <location>
        <begin position="406"/>
        <end position="457"/>
    </location>
</feature>
<evidence type="ECO:0000259" key="8">
    <source>
        <dbReference type="PROSITE" id="PS51293"/>
    </source>
</evidence>
<feature type="domain" description="HTH myb-type" evidence="9">
    <location>
        <begin position="418"/>
        <end position="461"/>
    </location>
</feature>
<dbReference type="InterPro" id="IPR017884">
    <property type="entry name" value="SANT_dom"/>
</dbReference>
<accession>A8XFC6</accession>
<dbReference type="InterPro" id="IPR051575">
    <property type="entry name" value="Myb-like_DNA-bd"/>
</dbReference>
<dbReference type="EMBL" id="HE600913">
    <property type="protein sequence ID" value="CAP31387.2"/>
    <property type="molecule type" value="Genomic_DNA"/>
</dbReference>
<dbReference type="InterPro" id="IPR009057">
    <property type="entry name" value="Homeodomain-like_sf"/>
</dbReference>
<evidence type="ECO:0000313" key="10">
    <source>
        <dbReference type="EMBL" id="CAP31387.2"/>
    </source>
</evidence>
<dbReference type="InterPro" id="IPR017930">
    <property type="entry name" value="Myb_dom"/>
</dbReference>
<reference evidence="10 11" key="1">
    <citation type="journal article" date="2003" name="PLoS Biol.">
        <title>The genome sequence of Caenorhabditis briggsae: a platform for comparative genomics.</title>
        <authorList>
            <person name="Stein L.D."/>
            <person name="Bao Z."/>
            <person name="Blasiar D."/>
            <person name="Blumenthal T."/>
            <person name="Brent M.R."/>
            <person name="Chen N."/>
            <person name="Chinwalla A."/>
            <person name="Clarke L."/>
            <person name="Clee C."/>
            <person name="Coghlan A."/>
            <person name="Coulson A."/>
            <person name="D'Eustachio P."/>
            <person name="Fitch D.H."/>
            <person name="Fulton L.A."/>
            <person name="Fulton R.E."/>
            <person name="Griffiths-Jones S."/>
            <person name="Harris T.W."/>
            <person name="Hillier L.W."/>
            <person name="Kamath R."/>
            <person name="Kuwabara P.E."/>
            <person name="Mardis E.R."/>
            <person name="Marra M.A."/>
            <person name="Miner T.L."/>
            <person name="Minx P."/>
            <person name="Mullikin J.C."/>
            <person name="Plumb R.W."/>
            <person name="Rogers J."/>
            <person name="Schein J.E."/>
            <person name="Sohrmann M."/>
            <person name="Spieth J."/>
            <person name="Stajich J.E."/>
            <person name="Wei C."/>
            <person name="Willey D."/>
            <person name="Wilson R.K."/>
            <person name="Durbin R."/>
            <person name="Waterston R.H."/>
        </authorList>
    </citation>
    <scope>NUCLEOTIDE SEQUENCE [LARGE SCALE GENOMIC DNA]</scope>
    <source>
        <strain evidence="10 11">AF16</strain>
    </source>
</reference>
<comment type="subcellular location">
    <subcellularLocation>
        <location evidence="1">Nucleus</location>
    </subcellularLocation>
</comment>
<dbReference type="OMA" id="GNWAKCQ"/>
<evidence type="ECO:0000256" key="3">
    <source>
        <dbReference type="ARBA" id="ARBA00023125"/>
    </source>
</evidence>
<dbReference type="AlphaFoldDB" id="A8XFC6"/>
<dbReference type="PANTHER" id="PTHR46621:SF1">
    <property type="entry name" value="SNRNA-ACTIVATING PROTEIN COMPLEX SUBUNIT 4"/>
    <property type="match status" value="1"/>
</dbReference>
<dbReference type="InterPro" id="IPR001005">
    <property type="entry name" value="SANT/Myb"/>
</dbReference>
<dbReference type="SUPFAM" id="SSF46689">
    <property type="entry name" value="Homeodomain-like"/>
    <property type="match status" value="3"/>
</dbReference>
<dbReference type="Gene3D" id="1.10.10.60">
    <property type="entry name" value="Homeodomain-like"/>
    <property type="match status" value="3"/>
</dbReference>
<dbReference type="InParanoid" id="A8XFC6"/>
<feature type="domain" description="Myb-like" evidence="7">
    <location>
        <begin position="353"/>
        <end position="404"/>
    </location>
</feature>
<dbReference type="HOGENOM" id="CLU_318916_0_0_1"/>
<dbReference type="GO" id="GO:0006457">
    <property type="term" value="P:protein folding"/>
    <property type="evidence" value="ECO:0007669"/>
    <property type="project" value="EnsemblMetazoa"/>
</dbReference>
<dbReference type="Pfam" id="PF13921">
    <property type="entry name" value="Myb_DNA-bind_6"/>
    <property type="match status" value="1"/>
</dbReference>
<feature type="domain" description="HTH myb-type" evidence="9">
    <location>
        <begin position="353"/>
        <end position="408"/>
    </location>
</feature>
<dbReference type="SMART" id="SM00717">
    <property type="entry name" value="SANT"/>
    <property type="match status" value="5"/>
</dbReference>
<dbReference type="STRING" id="6238.A8XFC6"/>